<feature type="transmembrane region" description="Helical" evidence="6">
    <location>
        <begin position="54"/>
        <end position="76"/>
    </location>
</feature>
<dbReference type="PANTHER" id="PTHR42770">
    <property type="entry name" value="AMINO ACID TRANSPORTER-RELATED"/>
    <property type="match status" value="1"/>
</dbReference>
<evidence type="ECO:0000256" key="6">
    <source>
        <dbReference type="SAM" id="Phobius"/>
    </source>
</evidence>
<dbReference type="InterPro" id="IPR050367">
    <property type="entry name" value="APC_superfamily"/>
</dbReference>
<feature type="transmembrane region" description="Helical" evidence="6">
    <location>
        <begin position="246"/>
        <end position="266"/>
    </location>
</feature>
<evidence type="ECO:0000256" key="1">
    <source>
        <dbReference type="ARBA" id="ARBA00004651"/>
    </source>
</evidence>
<dbReference type="PIRSF" id="PIRSF006060">
    <property type="entry name" value="AA_transporter"/>
    <property type="match status" value="1"/>
</dbReference>
<evidence type="ECO:0000256" key="2">
    <source>
        <dbReference type="ARBA" id="ARBA00022475"/>
    </source>
</evidence>
<dbReference type="GO" id="GO:0022857">
    <property type="term" value="F:transmembrane transporter activity"/>
    <property type="evidence" value="ECO:0007669"/>
    <property type="project" value="InterPro"/>
</dbReference>
<evidence type="ECO:0000256" key="3">
    <source>
        <dbReference type="ARBA" id="ARBA00022692"/>
    </source>
</evidence>
<keyword evidence="8" id="KW-1185">Reference proteome</keyword>
<dbReference type="Gene3D" id="1.20.1740.10">
    <property type="entry name" value="Amino acid/polyamine transporter I"/>
    <property type="match status" value="1"/>
</dbReference>
<dbReference type="Pfam" id="PF13520">
    <property type="entry name" value="AA_permease_2"/>
    <property type="match status" value="1"/>
</dbReference>
<dbReference type="Proteomes" id="UP000019491">
    <property type="component" value="Unassembled WGS sequence"/>
</dbReference>
<keyword evidence="2" id="KW-1003">Cell membrane</keyword>
<feature type="transmembrane region" description="Helical" evidence="6">
    <location>
        <begin position="416"/>
        <end position="434"/>
    </location>
</feature>
<dbReference type="PANTHER" id="PTHR42770:SF16">
    <property type="entry name" value="AMINO ACID PERMEASE"/>
    <property type="match status" value="1"/>
</dbReference>
<feature type="transmembrane region" description="Helical" evidence="6">
    <location>
        <begin position="300"/>
        <end position="319"/>
    </location>
</feature>
<dbReference type="GO" id="GO:0005886">
    <property type="term" value="C:plasma membrane"/>
    <property type="evidence" value="ECO:0007669"/>
    <property type="project" value="UniProtKB-SubCell"/>
</dbReference>
<sequence>MPTEELDTTEALPTRAAHAGSLKKGTIGVFGAAVMAIALITPLTTLSSNMAESLILGVGPATVVVTLLVTLLLTFFAAGYSALGRVVVDSGAYAAYAAYGLGHKVGSAVGVAAVLGYNLATVAFIGIGGYFLDNTIKPHGLDLPWWIYSLAILALVAVLGVLGVNIASRFNTIICGLQFVMLAIFFLAVLFKSPSNFKLDVFSFSGVSGGAFGLTVVFVLLALAGFESSSAYGEEVRDPHRTIPRATYVTLLLLSGIFVVGTWVVVAASHGDPRAVAGGDPGDLVPALFGSYLGEWTSTATNFIIAVTIIGAALAFHNLSTRYMYSSSRSGILFSALSRTHPRYKTPHVAVMAQVLITLVFLLPFVLTGSSPMTDLLPAIAGYNALNMITKMGSTSASTIVATSKGKLTGSKYSTIYAPLLAIVGFIATGVLIVLHYKEITGTEALWVNAMPLMIVACALFGALKQWQIDRDVFAQRRVVESP</sequence>
<name>X0Q6L5_RHOWR</name>
<keyword evidence="3 6" id="KW-0812">Transmembrane</keyword>
<gene>
    <name evidence="7" type="ORF">RW1_036_00020</name>
</gene>
<evidence type="ECO:0000256" key="4">
    <source>
        <dbReference type="ARBA" id="ARBA00022989"/>
    </source>
</evidence>
<dbReference type="AlphaFoldDB" id="X0Q6L5"/>
<feature type="transmembrane region" description="Helical" evidence="6">
    <location>
        <begin position="446"/>
        <end position="464"/>
    </location>
</feature>
<feature type="transmembrane region" description="Helical" evidence="6">
    <location>
        <begin position="203"/>
        <end position="226"/>
    </location>
</feature>
<protein>
    <submittedName>
        <fullName evidence="7">Putative amino acid transporter</fullName>
    </submittedName>
</protein>
<reference evidence="7 8" key="1">
    <citation type="submission" date="2014-02" db="EMBL/GenBank/DDBJ databases">
        <title>Whole genome shotgun sequence of Rhodococcus wratislaviensis NBRC 100605.</title>
        <authorList>
            <person name="Hosoyama A."/>
            <person name="Tsuchikane K."/>
            <person name="Yoshida I."/>
            <person name="Ohji S."/>
            <person name="Ichikawa N."/>
            <person name="Yamazoe A."/>
            <person name="Fujita N."/>
        </authorList>
    </citation>
    <scope>NUCLEOTIDE SEQUENCE [LARGE SCALE GENOMIC DNA]</scope>
    <source>
        <strain evidence="7 8">NBRC 100605</strain>
    </source>
</reference>
<feature type="transmembrane region" description="Helical" evidence="6">
    <location>
        <begin position="143"/>
        <end position="163"/>
    </location>
</feature>
<feature type="transmembrane region" description="Helical" evidence="6">
    <location>
        <begin position="27"/>
        <end position="47"/>
    </location>
</feature>
<dbReference type="RefSeq" id="WP_052033347.1">
    <property type="nucleotide sequence ID" value="NZ_BAWF01000036.1"/>
</dbReference>
<proteinExistence type="predicted"/>
<evidence type="ECO:0000256" key="5">
    <source>
        <dbReference type="ARBA" id="ARBA00023136"/>
    </source>
</evidence>
<feature type="transmembrane region" description="Helical" evidence="6">
    <location>
        <begin position="108"/>
        <end position="131"/>
    </location>
</feature>
<dbReference type="OrthoDB" id="137613at2"/>
<evidence type="ECO:0000313" key="8">
    <source>
        <dbReference type="Proteomes" id="UP000019491"/>
    </source>
</evidence>
<comment type="caution">
    <text evidence="7">The sequence shown here is derived from an EMBL/GenBank/DDBJ whole genome shotgun (WGS) entry which is preliminary data.</text>
</comment>
<feature type="transmembrane region" description="Helical" evidence="6">
    <location>
        <begin position="349"/>
        <end position="367"/>
    </location>
</feature>
<keyword evidence="5 6" id="KW-0472">Membrane</keyword>
<accession>X0Q6L5</accession>
<feature type="transmembrane region" description="Helical" evidence="6">
    <location>
        <begin position="170"/>
        <end position="191"/>
    </location>
</feature>
<evidence type="ECO:0000313" key="7">
    <source>
        <dbReference type="EMBL" id="GAF46977.1"/>
    </source>
</evidence>
<keyword evidence="4 6" id="KW-1133">Transmembrane helix</keyword>
<organism evidence="7 8">
    <name type="scientific">Rhodococcus wratislaviensis NBRC 100605</name>
    <dbReference type="NCBI Taxonomy" id="1219028"/>
    <lineage>
        <taxon>Bacteria</taxon>
        <taxon>Bacillati</taxon>
        <taxon>Actinomycetota</taxon>
        <taxon>Actinomycetes</taxon>
        <taxon>Mycobacteriales</taxon>
        <taxon>Nocardiaceae</taxon>
        <taxon>Rhodococcus</taxon>
    </lineage>
</organism>
<dbReference type="EMBL" id="BAWF01000036">
    <property type="protein sequence ID" value="GAF46977.1"/>
    <property type="molecule type" value="Genomic_DNA"/>
</dbReference>
<comment type="subcellular location">
    <subcellularLocation>
        <location evidence="1">Cell membrane</location>
        <topology evidence="1">Multi-pass membrane protein</topology>
    </subcellularLocation>
</comment>
<dbReference type="InterPro" id="IPR002293">
    <property type="entry name" value="AA/rel_permease1"/>
</dbReference>